<feature type="domain" description="Xaa-Pro dipeptidyl-peptidase C-terminal" evidence="7">
    <location>
        <begin position="846"/>
        <end position="1114"/>
    </location>
</feature>
<dbReference type="CDD" id="cd11062">
    <property type="entry name" value="CYP58-like"/>
    <property type="match status" value="1"/>
</dbReference>
<dbReference type="Pfam" id="PF08530">
    <property type="entry name" value="PepX_C"/>
    <property type="match status" value="1"/>
</dbReference>
<dbReference type="InterPro" id="IPR029058">
    <property type="entry name" value="AB_hydrolase_fold"/>
</dbReference>
<dbReference type="SUPFAM" id="SSF53474">
    <property type="entry name" value="alpha/beta-Hydrolases"/>
    <property type="match status" value="1"/>
</dbReference>
<sequence length="1130" mass="128917">MTLFPLITEHSPLACLAAAAAAFVTLQLLRAVYKLYFHPLSKFPGPRSAAISRQWQAKIVSKGFPEKEYERLHKQFGKQPPDSFSRMLIDISQGTKALRIGPNHLHISDPGLYKVIYSQTNSFPKEKAFYDTFESDHTTFSETDPQLHKQRRKLLSPLFSKSGVSKLELLILEKVEETKEKVKRISHHGPINVWPAFRCMTIDIISEFSFGSCINLISEDPDTFSSQYLKAMEVASNLPFLRYYSTTQRLLQRFVPLSIAANFNPVLRQTQKMVGIIVSSYDSYTQRKTDPRFPVLFDNLQTVAPDLQKAEAINTFVAGSDTTAFTLVTALYHILRLPEVEKTLTESLDQVFGESQAIPSLVQLEQTKYLRACVNEALRLGMPVPGMLPRVVPKRSQPFVVDGKFVPPGTIVGMSAYTMNTDPQIWGQDAHSFNPDRWLGPNAKELETHMCTFSKGTRQCIGINIAYAETTIALAYFFYHFKMELKTKELRIVDKFTTDVLRFVFFVDIVYILTSGNVDKMSQTAQPFSVPIIFTELDHEPKNTWVEYGPTERRTIAKGWAKEEGRKVFTVDTVWEKDIRIPLRDGVELLADVFRPLTSDDKPVPAIMPWSHYGKTGTGVQQLDMFPWRVGVPRSETSGLEKWEAPDPAEWVARGYAVVNIDARGSFKSGGDLYVYGTQEGRDGYDCIEWISQQPWCNERVAMAGNSWLGTTQWFIAAEQPPHLACMAPWEGLGDYYRESICRGGIPDHAFWDLLMNWTCGPGRREDAGAMVEKYGTWNDYWEDKKPKLRNIVTPMYATASFSTRLHTEGSLRGFQLSRSSEKWLRWIVTQEWHDLYRPENVDDLQRFFDKYMLDKDNGWEQTPRVRYSLLGYNRPSVVHEPADQYPPAKFKYETLFLDASSGTLEHDKPSTETAVEYQADLPSDTGCSFTYTFKEYTELCGISKARVYMSTPDHDDMDVYVVLRKLDKNGKELWHRNIPMEDLPESTTVDDIPNHNVWRYIGPNGRLRASHRAVTYESLPGLGPGEYNKLMGPAYVYHPHTATQPLHRGQIVELDISLWPGGMIFDAGESMRLEFAGRVQILQDFDGVDKHLVNYNVGRHRLHTGGAYQSQFLVNLWRSSQEGDTTEKA</sequence>
<dbReference type="SMART" id="SM00939">
    <property type="entry name" value="PepX_C"/>
    <property type="match status" value="1"/>
</dbReference>
<dbReference type="Gene3D" id="3.40.50.1820">
    <property type="entry name" value="alpha/beta hydrolase"/>
    <property type="match status" value="1"/>
</dbReference>
<keyword evidence="2 6" id="KW-0349">Heme</keyword>
<evidence type="ECO:0000259" key="7">
    <source>
        <dbReference type="SMART" id="SM00939"/>
    </source>
</evidence>
<dbReference type="InterPro" id="IPR017972">
    <property type="entry name" value="Cyt_P450_CS"/>
</dbReference>
<dbReference type="GO" id="GO:0005506">
    <property type="term" value="F:iron ion binding"/>
    <property type="evidence" value="ECO:0007669"/>
    <property type="project" value="InterPro"/>
</dbReference>
<dbReference type="Pfam" id="PF00067">
    <property type="entry name" value="p450"/>
    <property type="match status" value="1"/>
</dbReference>
<dbReference type="Gene3D" id="1.10.3020.20">
    <property type="match status" value="1"/>
</dbReference>
<evidence type="ECO:0000256" key="2">
    <source>
        <dbReference type="ARBA" id="ARBA00022617"/>
    </source>
</evidence>
<keyword evidence="3 6" id="KW-0479">Metal-binding</keyword>
<dbReference type="SUPFAM" id="SSF49785">
    <property type="entry name" value="Galactose-binding domain-like"/>
    <property type="match status" value="1"/>
</dbReference>
<dbReference type="GO" id="GO:0008239">
    <property type="term" value="F:dipeptidyl-peptidase activity"/>
    <property type="evidence" value="ECO:0007669"/>
    <property type="project" value="InterPro"/>
</dbReference>
<dbReference type="InterPro" id="IPR002401">
    <property type="entry name" value="Cyt_P450_E_grp-I"/>
</dbReference>
<gene>
    <name evidence="8" type="ORF">FANTH_9988</name>
</gene>
<comment type="caution">
    <text evidence="8">The sequence shown here is derived from an EMBL/GenBank/DDBJ whole genome shotgun (WGS) entry which is preliminary data.</text>
</comment>
<dbReference type="EMBL" id="JABEVY010000272">
    <property type="protein sequence ID" value="KAF5239329.1"/>
    <property type="molecule type" value="Genomic_DNA"/>
</dbReference>
<dbReference type="Gene3D" id="2.60.120.260">
    <property type="entry name" value="Galactose-binding domain-like"/>
    <property type="match status" value="1"/>
</dbReference>
<evidence type="ECO:0000256" key="3">
    <source>
        <dbReference type="ARBA" id="ARBA00022723"/>
    </source>
</evidence>
<dbReference type="GO" id="GO:0016705">
    <property type="term" value="F:oxidoreductase activity, acting on paired donors, with incorporation or reduction of molecular oxygen"/>
    <property type="evidence" value="ECO:0007669"/>
    <property type="project" value="InterPro"/>
</dbReference>
<keyword evidence="5 6" id="KW-0408">Iron</keyword>
<name>A0A8H5DXD0_9HYPO</name>
<dbReference type="PRINTS" id="PR00463">
    <property type="entry name" value="EP450I"/>
</dbReference>
<organism evidence="8 9">
    <name type="scientific">Fusarium anthophilum</name>
    <dbReference type="NCBI Taxonomy" id="48485"/>
    <lineage>
        <taxon>Eukaryota</taxon>
        <taxon>Fungi</taxon>
        <taxon>Dikarya</taxon>
        <taxon>Ascomycota</taxon>
        <taxon>Pezizomycotina</taxon>
        <taxon>Sordariomycetes</taxon>
        <taxon>Hypocreomycetidae</taxon>
        <taxon>Hypocreales</taxon>
        <taxon>Nectriaceae</taxon>
        <taxon>Fusarium</taxon>
        <taxon>Fusarium fujikuroi species complex</taxon>
    </lineage>
</organism>
<dbReference type="PRINTS" id="PR00385">
    <property type="entry name" value="P450"/>
</dbReference>
<dbReference type="InterPro" id="IPR013736">
    <property type="entry name" value="Xaa-Pro_dipept_C"/>
</dbReference>
<dbReference type="AlphaFoldDB" id="A0A8H5DXD0"/>
<dbReference type="PANTHER" id="PTHR24305:SF234">
    <property type="entry name" value="CYTOCHROME P450"/>
    <property type="match status" value="1"/>
</dbReference>
<reference evidence="8 9" key="1">
    <citation type="journal article" date="2020" name="BMC Genomics">
        <title>Correction to: Identification and distribution of gene clusters required for synthesis of sphingolipid metabolism inhibitors in diverse species of the filamentous fungus Fusarium.</title>
        <authorList>
            <person name="Kim H.S."/>
            <person name="Lohmar J.M."/>
            <person name="Busman M."/>
            <person name="Brown D.W."/>
            <person name="Naumann T.A."/>
            <person name="Divon H.H."/>
            <person name="Lysoe E."/>
            <person name="Uhlig S."/>
            <person name="Proctor R.H."/>
        </authorList>
    </citation>
    <scope>NUCLEOTIDE SEQUENCE [LARGE SCALE GENOMIC DNA]</scope>
    <source>
        <strain evidence="8 9">NRRL 25214</strain>
    </source>
</reference>
<accession>A0A8H5DXD0</accession>
<evidence type="ECO:0000256" key="1">
    <source>
        <dbReference type="ARBA" id="ARBA00001971"/>
    </source>
</evidence>
<protein>
    <recommendedName>
        <fullName evidence="7">Xaa-Pro dipeptidyl-peptidase C-terminal domain-containing protein</fullName>
    </recommendedName>
</protein>
<dbReference type="GO" id="GO:0020037">
    <property type="term" value="F:heme binding"/>
    <property type="evidence" value="ECO:0007669"/>
    <property type="project" value="InterPro"/>
</dbReference>
<proteinExistence type="predicted"/>
<evidence type="ECO:0000313" key="9">
    <source>
        <dbReference type="Proteomes" id="UP000573603"/>
    </source>
</evidence>
<dbReference type="PROSITE" id="PS00086">
    <property type="entry name" value="CYTOCHROME_P450"/>
    <property type="match status" value="1"/>
</dbReference>
<feature type="binding site" description="axial binding residue" evidence="6">
    <location>
        <position position="460"/>
    </location>
    <ligand>
        <name>heme</name>
        <dbReference type="ChEBI" id="CHEBI:30413"/>
    </ligand>
    <ligandPart>
        <name>Fe</name>
        <dbReference type="ChEBI" id="CHEBI:18248"/>
    </ligandPart>
</feature>
<dbReference type="NCBIfam" id="TIGR00976">
    <property type="entry name" value="CocE_NonD"/>
    <property type="match status" value="1"/>
</dbReference>
<dbReference type="InterPro" id="IPR005674">
    <property type="entry name" value="CocE/Ser_esterase"/>
</dbReference>
<comment type="cofactor">
    <cofactor evidence="1 6">
        <name>heme</name>
        <dbReference type="ChEBI" id="CHEBI:30413"/>
    </cofactor>
</comment>
<dbReference type="InterPro" id="IPR008979">
    <property type="entry name" value="Galactose-bd-like_sf"/>
</dbReference>
<evidence type="ECO:0000313" key="8">
    <source>
        <dbReference type="EMBL" id="KAF5239329.1"/>
    </source>
</evidence>
<dbReference type="PANTHER" id="PTHR24305">
    <property type="entry name" value="CYTOCHROME P450"/>
    <property type="match status" value="1"/>
</dbReference>
<keyword evidence="9" id="KW-1185">Reference proteome</keyword>
<dbReference type="InterPro" id="IPR000383">
    <property type="entry name" value="Xaa-Pro-like_dom"/>
</dbReference>
<evidence type="ECO:0000256" key="4">
    <source>
        <dbReference type="ARBA" id="ARBA00022801"/>
    </source>
</evidence>
<dbReference type="Pfam" id="PF02129">
    <property type="entry name" value="Peptidase_S15"/>
    <property type="match status" value="1"/>
</dbReference>
<dbReference type="Proteomes" id="UP000573603">
    <property type="component" value="Unassembled WGS sequence"/>
</dbReference>
<keyword evidence="4" id="KW-0378">Hydrolase</keyword>
<dbReference type="Gene3D" id="1.10.630.10">
    <property type="entry name" value="Cytochrome P450"/>
    <property type="match status" value="1"/>
</dbReference>
<evidence type="ECO:0000256" key="6">
    <source>
        <dbReference type="PIRSR" id="PIRSR602401-1"/>
    </source>
</evidence>
<dbReference type="InterPro" id="IPR001128">
    <property type="entry name" value="Cyt_P450"/>
</dbReference>
<dbReference type="InterPro" id="IPR036396">
    <property type="entry name" value="Cyt_P450_sf"/>
</dbReference>
<dbReference type="InterPro" id="IPR050121">
    <property type="entry name" value="Cytochrome_P450_monoxygenase"/>
</dbReference>
<dbReference type="SUPFAM" id="SSF48264">
    <property type="entry name" value="Cytochrome P450"/>
    <property type="match status" value="1"/>
</dbReference>
<dbReference type="GO" id="GO:0004497">
    <property type="term" value="F:monooxygenase activity"/>
    <property type="evidence" value="ECO:0007669"/>
    <property type="project" value="InterPro"/>
</dbReference>
<evidence type="ECO:0000256" key="5">
    <source>
        <dbReference type="ARBA" id="ARBA00023004"/>
    </source>
</evidence>